<dbReference type="PANTHER" id="PTHR13780:SF39">
    <property type="entry name" value="CBS DOMAIN-CONTAINING PROTEIN CBSX5-LIKE"/>
    <property type="match status" value="1"/>
</dbReference>
<dbReference type="Proteomes" id="UP000000226">
    <property type="component" value="Chromosome 6"/>
</dbReference>
<dbReference type="EMBL" id="CM002293">
    <property type="protein sequence ID" value="ESW20177.1"/>
    <property type="molecule type" value="Genomic_DNA"/>
</dbReference>
<sequence>MAARLSRHELSDLCLGKPPLRSLSVNDTVADALAALKKIDDNYVTVWNCHHSFIRKQQTAISKCTTCACIGKVCMVDIICFLSKPQNLSSPSAALHSPLSALIHQTSPLLVRHLPPTASLVEAIDVMHEGVQNLVIPIQNLFECFDSNTLRHNNNSTYCWITQEDVFRFLLNSIGVFSPTPANPINTLGIIDTQNLFAVCYDDPASSALDLLSLSLIYQSSVAIVDPNGKFVGEISPYRLNSCDEGVVPAMATLSAGDFTSYIDCGGPPEDLVQLVKERVEEKNLLELLHDETGLSSWSSFSSSCSSDEESCSGKNWKLGGYSGRVGRRSEAIVCYRWSSLVAVMIQALAHRVSYVWVVEEDGTLTGIVTFQGMLKVFRDHLKSMC</sequence>
<evidence type="ECO:0000259" key="3">
    <source>
        <dbReference type="Pfam" id="PF00571"/>
    </source>
</evidence>
<dbReference type="OMA" id="HNLVIPI"/>
<name>V7BQB3_PHAVU</name>
<evidence type="ECO:0000313" key="5">
    <source>
        <dbReference type="Proteomes" id="UP000000226"/>
    </source>
</evidence>
<feature type="domain" description="CBS" evidence="3">
    <location>
        <begin position="347"/>
        <end position="378"/>
    </location>
</feature>
<dbReference type="STRING" id="3885.V7BQB3"/>
<dbReference type="eggNOG" id="ENOG502QQK4">
    <property type="taxonomic scope" value="Eukaryota"/>
</dbReference>
<dbReference type="GO" id="GO:0005737">
    <property type="term" value="C:cytoplasm"/>
    <property type="evidence" value="ECO:0007669"/>
    <property type="project" value="TreeGrafter"/>
</dbReference>
<gene>
    <name evidence="4" type="ORF">PHAVU_006G187300g</name>
</gene>
<keyword evidence="5" id="KW-1185">Reference proteome</keyword>
<accession>V7BQB3</accession>
<keyword evidence="2" id="KW-0129">CBS domain</keyword>
<dbReference type="InterPro" id="IPR046342">
    <property type="entry name" value="CBS_dom_sf"/>
</dbReference>
<dbReference type="Gramene" id="ESW20177">
    <property type="protein sequence ID" value="ESW20177"/>
    <property type="gene ID" value="PHAVU_006G187300g"/>
</dbReference>
<dbReference type="InterPro" id="IPR050511">
    <property type="entry name" value="AMPK_gamma/SDS23_families"/>
</dbReference>
<organism evidence="4 5">
    <name type="scientific">Phaseolus vulgaris</name>
    <name type="common">Kidney bean</name>
    <name type="synonym">French bean</name>
    <dbReference type="NCBI Taxonomy" id="3885"/>
    <lineage>
        <taxon>Eukaryota</taxon>
        <taxon>Viridiplantae</taxon>
        <taxon>Streptophyta</taxon>
        <taxon>Embryophyta</taxon>
        <taxon>Tracheophyta</taxon>
        <taxon>Spermatophyta</taxon>
        <taxon>Magnoliopsida</taxon>
        <taxon>eudicotyledons</taxon>
        <taxon>Gunneridae</taxon>
        <taxon>Pentapetalae</taxon>
        <taxon>rosids</taxon>
        <taxon>fabids</taxon>
        <taxon>Fabales</taxon>
        <taxon>Fabaceae</taxon>
        <taxon>Papilionoideae</taxon>
        <taxon>50 kb inversion clade</taxon>
        <taxon>NPAAA clade</taxon>
        <taxon>indigoferoid/millettioid clade</taxon>
        <taxon>Phaseoleae</taxon>
        <taxon>Phaseolus</taxon>
    </lineage>
</organism>
<evidence type="ECO:0000313" key="4">
    <source>
        <dbReference type="EMBL" id="ESW20177.1"/>
    </source>
</evidence>
<reference evidence="5" key="1">
    <citation type="journal article" date="2014" name="Nat. Genet.">
        <title>A reference genome for common bean and genome-wide analysis of dual domestications.</title>
        <authorList>
            <person name="Schmutz J."/>
            <person name="McClean P.E."/>
            <person name="Mamidi S."/>
            <person name="Wu G.A."/>
            <person name="Cannon S.B."/>
            <person name="Grimwood J."/>
            <person name="Jenkins J."/>
            <person name="Shu S."/>
            <person name="Song Q."/>
            <person name="Chavarro C."/>
            <person name="Torres-Torres M."/>
            <person name="Geffroy V."/>
            <person name="Moghaddam S.M."/>
            <person name="Gao D."/>
            <person name="Abernathy B."/>
            <person name="Barry K."/>
            <person name="Blair M."/>
            <person name="Brick M.A."/>
            <person name="Chovatia M."/>
            <person name="Gepts P."/>
            <person name="Goodstein D.M."/>
            <person name="Gonzales M."/>
            <person name="Hellsten U."/>
            <person name="Hyten D.L."/>
            <person name="Jia G."/>
            <person name="Kelly J.D."/>
            <person name="Kudrna D."/>
            <person name="Lee R."/>
            <person name="Richard M.M."/>
            <person name="Miklas P.N."/>
            <person name="Osorno J.M."/>
            <person name="Rodrigues J."/>
            <person name="Thareau V."/>
            <person name="Urrea C.A."/>
            <person name="Wang M."/>
            <person name="Yu Y."/>
            <person name="Zhang M."/>
            <person name="Wing R.A."/>
            <person name="Cregan P.B."/>
            <person name="Rokhsar D.S."/>
            <person name="Jackson S.A."/>
        </authorList>
    </citation>
    <scope>NUCLEOTIDE SEQUENCE [LARGE SCALE GENOMIC DNA]</scope>
    <source>
        <strain evidence="5">cv. G19833</strain>
    </source>
</reference>
<protein>
    <recommendedName>
        <fullName evidence="3">CBS domain-containing protein</fullName>
    </recommendedName>
</protein>
<dbReference type="SUPFAM" id="SSF54631">
    <property type="entry name" value="CBS-domain pair"/>
    <property type="match status" value="1"/>
</dbReference>
<evidence type="ECO:0000256" key="2">
    <source>
        <dbReference type="ARBA" id="ARBA00023122"/>
    </source>
</evidence>
<dbReference type="OrthoDB" id="681454at2759"/>
<dbReference type="InterPro" id="IPR000644">
    <property type="entry name" value="CBS_dom"/>
</dbReference>
<proteinExistence type="predicted"/>
<evidence type="ECO:0000256" key="1">
    <source>
        <dbReference type="ARBA" id="ARBA00022737"/>
    </source>
</evidence>
<keyword evidence="1" id="KW-0677">Repeat</keyword>
<dbReference type="GO" id="GO:0005634">
    <property type="term" value="C:nucleus"/>
    <property type="evidence" value="ECO:0007669"/>
    <property type="project" value="TreeGrafter"/>
</dbReference>
<dbReference type="Pfam" id="PF00571">
    <property type="entry name" value="CBS"/>
    <property type="match status" value="1"/>
</dbReference>
<dbReference type="PANTHER" id="PTHR13780">
    <property type="entry name" value="AMP-ACTIVATED PROTEIN KINASE, GAMMA REGULATORY SUBUNIT"/>
    <property type="match status" value="1"/>
</dbReference>
<dbReference type="AlphaFoldDB" id="V7BQB3"/>